<proteinExistence type="predicted"/>
<name>A0AAV6HHH7_9TELE</name>
<keyword evidence="3" id="KW-1185">Reference proteome</keyword>
<organism evidence="2 3">
    <name type="scientific">Alosa alosa</name>
    <name type="common">allis shad</name>
    <dbReference type="NCBI Taxonomy" id="278164"/>
    <lineage>
        <taxon>Eukaryota</taxon>
        <taxon>Metazoa</taxon>
        <taxon>Chordata</taxon>
        <taxon>Craniata</taxon>
        <taxon>Vertebrata</taxon>
        <taxon>Euteleostomi</taxon>
        <taxon>Actinopterygii</taxon>
        <taxon>Neopterygii</taxon>
        <taxon>Teleostei</taxon>
        <taxon>Clupei</taxon>
        <taxon>Clupeiformes</taxon>
        <taxon>Clupeoidei</taxon>
        <taxon>Clupeidae</taxon>
        <taxon>Alosa</taxon>
    </lineage>
</organism>
<dbReference type="Proteomes" id="UP000823561">
    <property type="component" value="Chromosome 1"/>
</dbReference>
<dbReference type="EMBL" id="JADWDJ010000001">
    <property type="protein sequence ID" value="KAG5286698.1"/>
    <property type="molecule type" value="Genomic_DNA"/>
</dbReference>
<feature type="signal peptide" evidence="1">
    <location>
        <begin position="1"/>
        <end position="20"/>
    </location>
</feature>
<evidence type="ECO:0000313" key="3">
    <source>
        <dbReference type="Proteomes" id="UP000823561"/>
    </source>
</evidence>
<dbReference type="AlphaFoldDB" id="A0AAV6HHH7"/>
<reference evidence="2 3" key="1">
    <citation type="submission" date="2020-10" db="EMBL/GenBank/DDBJ databases">
        <title>Chromosome-scale genome assembly of the Allis shad, Alosa alosa.</title>
        <authorList>
            <person name="Margot Z."/>
            <person name="Christophe K."/>
            <person name="Cabau C."/>
            <person name="Louis A."/>
            <person name="Berthelot C."/>
            <person name="Parey E."/>
            <person name="Roest Crollius H."/>
            <person name="Montfort J."/>
            <person name="Robinson-Rechavi M."/>
            <person name="Bucao C."/>
            <person name="Bouchez O."/>
            <person name="Gislard M."/>
            <person name="Lluch J."/>
            <person name="Milhes M."/>
            <person name="Lampietro C."/>
            <person name="Lopez Roques C."/>
            <person name="Donnadieu C."/>
            <person name="Braasch I."/>
            <person name="Desvignes T."/>
            <person name="Postlethwait J."/>
            <person name="Bobe J."/>
            <person name="Guiguen Y."/>
        </authorList>
    </citation>
    <scope>NUCLEOTIDE SEQUENCE [LARGE SCALE GENOMIC DNA]</scope>
    <source>
        <strain evidence="2">M-15738</strain>
        <tissue evidence="2">Blood</tissue>
    </source>
</reference>
<keyword evidence="1" id="KW-0732">Signal</keyword>
<evidence type="ECO:0000256" key="1">
    <source>
        <dbReference type="SAM" id="SignalP"/>
    </source>
</evidence>
<feature type="chain" id="PRO_5043462122" description="Secreted protein" evidence="1">
    <location>
        <begin position="21"/>
        <end position="96"/>
    </location>
</feature>
<protein>
    <recommendedName>
        <fullName evidence="4">Secreted protein</fullName>
    </recommendedName>
</protein>
<gene>
    <name evidence="2" type="ORF">AALO_G00017810</name>
</gene>
<accession>A0AAV6HHH7</accession>
<sequence length="96" mass="10508">MRGALPLPLMIALVFILTQCAQVHRTANGQPIMSEMASLGIVSKLEERSTVLGATAKDWKTPLMSFMSRKRRSSISRKPFCAGCFSVIGDPTTTHQ</sequence>
<evidence type="ECO:0000313" key="2">
    <source>
        <dbReference type="EMBL" id="KAG5286698.1"/>
    </source>
</evidence>
<evidence type="ECO:0008006" key="4">
    <source>
        <dbReference type="Google" id="ProtNLM"/>
    </source>
</evidence>
<comment type="caution">
    <text evidence="2">The sequence shown here is derived from an EMBL/GenBank/DDBJ whole genome shotgun (WGS) entry which is preliminary data.</text>
</comment>